<dbReference type="KEGG" id="mliy:RYJ27_11565"/>
<feature type="region of interest" description="Disordered" evidence="1">
    <location>
        <begin position="605"/>
        <end position="635"/>
    </location>
</feature>
<dbReference type="Proteomes" id="UP001329313">
    <property type="component" value="Chromosome"/>
</dbReference>
<proteinExistence type="predicted"/>
<keyword evidence="2" id="KW-1133">Transmembrane helix</keyword>
<feature type="transmembrane region" description="Helical" evidence="2">
    <location>
        <begin position="63"/>
        <end position="82"/>
    </location>
</feature>
<feature type="compositionally biased region" description="Basic residues" evidence="1">
    <location>
        <begin position="811"/>
        <end position="825"/>
    </location>
</feature>
<feature type="transmembrane region" description="Helical" evidence="2">
    <location>
        <begin position="664"/>
        <end position="684"/>
    </location>
</feature>
<dbReference type="Gene3D" id="3.10.620.30">
    <property type="match status" value="1"/>
</dbReference>
<evidence type="ECO:0000256" key="1">
    <source>
        <dbReference type="SAM" id="MobiDB-lite"/>
    </source>
</evidence>
<organism evidence="4 5">
    <name type="scientific">Microbacterium limosum</name>
    <dbReference type="NCBI Taxonomy" id="3079935"/>
    <lineage>
        <taxon>Bacteria</taxon>
        <taxon>Bacillati</taxon>
        <taxon>Actinomycetota</taxon>
        <taxon>Actinomycetes</taxon>
        <taxon>Micrococcales</taxon>
        <taxon>Microbacteriaceae</taxon>
        <taxon>Microbacterium</taxon>
    </lineage>
</organism>
<evidence type="ECO:0000313" key="5">
    <source>
        <dbReference type="Proteomes" id="UP001329313"/>
    </source>
</evidence>
<sequence>MNRTVARPRIVAGSLYVAVLTVLAAVAAWPVYRSPAFLLLVGVASATGAAIAIGAWAARWPGWLTTLATGTAVLVLGVPLAVPSRLGSPADWGLGLRDVLTGTVTAWKDLLTVELPAGQYRNLLVPALIVFLVGVCAALLFAWRRAPASAFAVVIGLAMVSFGLLFGRTVSSAPWEWGPITLAAPRETVVGAAGLIASLLWLAWQHYDERARALRRAAAGSGVRLTRSRSASDTRRMGLGAVMIVGSVIVAAAVTPALAAGAERTVLRSGVGPDLALSRAISPLAEYRAFFADSAYDEELFTVAALRGEPERVRIATLSHYDGVQYTSAGTEASAAFVRVPDRVDAGAGEAVAAQVRIDGLEGIWLPTIGRTSAVAFDGPRATALGDGFYYSPGASSAVQVAGGSLEPGDAYRIDSIVPATPPLAHAVSPGLAPSVAAPESLIRWMQQHVEGEGGAALVALVDLLRERGYLSHSVAIDAAVPPAWLSELGGASFLPSAAGHSLSRIDALFRALLQREGAASRPGESLVAAVGDDEQFAVAVALMAGELGFPARIVVGTHLSDPGDGTPFCEGGVCRGSDLRAWVEVQASDATWIPVDVTPQHRVEPTADLSRQRDPENPTVVLPETPEEVAPPDAGLTDTVVRDPDADDAGVDLTLLWGVVRTAAIGLLLVLLVAGPFLLVALAKVLRRRGRRRAPPGAAIVAGWDEFVDSAVDAGLPAPGRRTRAETAELYATAGSPTLAERADRAVFSDGRTTPDEAARFWDIVDAERHAFAAEATLWRRLRAVVSLRSFARAVAPVEPVARSRDGRRQGRRTRHPHGGTRTS</sequence>
<evidence type="ECO:0000313" key="4">
    <source>
        <dbReference type="EMBL" id="WOQ69322.1"/>
    </source>
</evidence>
<feature type="transmembrane region" description="Helical" evidence="2">
    <location>
        <begin position="188"/>
        <end position="207"/>
    </location>
</feature>
<feature type="transmembrane region" description="Helical" evidence="2">
    <location>
        <begin position="37"/>
        <end position="56"/>
    </location>
</feature>
<keyword evidence="2" id="KW-0472">Membrane</keyword>
<dbReference type="SUPFAM" id="SSF54001">
    <property type="entry name" value="Cysteine proteinases"/>
    <property type="match status" value="1"/>
</dbReference>
<feature type="transmembrane region" description="Helical" evidence="2">
    <location>
        <begin position="12"/>
        <end position="31"/>
    </location>
</feature>
<dbReference type="PANTHER" id="PTHR42736">
    <property type="entry name" value="PROTEIN-GLUTAMINE GAMMA-GLUTAMYLTRANSFERASE"/>
    <property type="match status" value="1"/>
</dbReference>
<feature type="transmembrane region" description="Helical" evidence="2">
    <location>
        <begin position="123"/>
        <end position="143"/>
    </location>
</feature>
<feature type="region of interest" description="Disordered" evidence="1">
    <location>
        <begin position="800"/>
        <end position="825"/>
    </location>
</feature>
<evidence type="ECO:0000256" key="2">
    <source>
        <dbReference type="SAM" id="Phobius"/>
    </source>
</evidence>
<accession>A0AAU0MFU0</accession>
<feature type="transmembrane region" description="Helical" evidence="2">
    <location>
        <begin position="150"/>
        <end position="168"/>
    </location>
</feature>
<dbReference type="EMBL" id="CP137080">
    <property type="protein sequence ID" value="WOQ69322.1"/>
    <property type="molecule type" value="Genomic_DNA"/>
</dbReference>
<protein>
    <submittedName>
        <fullName evidence="4">Transglutaminase-like domain-containing protein</fullName>
    </submittedName>
</protein>
<dbReference type="InterPro" id="IPR002931">
    <property type="entry name" value="Transglutaminase-like"/>
</dbReference>
<gene>
    <name evidence="4" type="ORF">RYJ27_11565</name>
</gene>
<dbReference type="InterPro" id="IPR038765">
    <property type="entry name" value="Papain-like_cys_pep_sf"/>
</dbReference>
<evidence type="ECO:0000259" key="3">
    <source>
        <dbReference type="Pfam" id="PF01841"/>
    </source>
</evidence>
<feature type="transmembrane region" description="Helical" evidence="2">
    <location>
        <begin position="237"/>
        <end position="259"/>
    </location>
</feature>
<dbReference type="PANTHER" id="PTHR42736:SF1">
    <property type="entry name" value="PROTEIN-GLUTAMINE GAMMA-GLUTAMYLTRANSFERASE"/>
    <property type="match status" value="1"/>
</dbReference>
<reference evidence="4 5" key="1">
    <citation type="submission" date="2023-10" db="EMBL/GenBank/DDBJ databases">
        <title>Y20.</title>
        <authorList>
            <person name="Zhang G."/>
            <person name="Ding Y."/>
        </authorList>
    </citation>
    <scope>NUCLEOTIDE SEQUENCE [LARGE SCALE GENOMIC DNA]</scope>
    <source>
        <strain evidence="4 5">Y20</strain>
    </source>
</reference>
<dbReference type="RefSeq" id="WP_330170446.1">
    <property type="nucleotide sequence ID" value="NZ_CP137080.1"/>
</dbReference>
<feature type="compositionally biased region" description="Basic and acidic residues" evidence="1">
    <location>
        <begin position="605"/>
        <end position="617"/>
    </location>
</feature>
<dbReference type="InterPro" id="IPR052901">
    <property type="entry name" value="Bact_TGase-like"/>
</dbReference>
<dbReference type="Pfam" id="PF01841">
    <property type="entry name" value="Transglut_core"/>
    <property type="match status" value="1"/>
</dbReference>
<feature type="domain" description="Transglutaminase-like" evidence="3">
    <location>
        <begin position="523"/>
        <end position="597"/>
    </location>
</feature>
<name>A0AAU0MFU0_9MICO</name>
<keyword evidence="5" id="KW-1185">Reference proteome</keyword>
<dbReference type="AlphaFoldDB" id="A0AAU0MFU0"/>
<keyword evidence="2" id="KW-0812">Transmembrane</keyword>